<name>A0A428RNG8_9HYPO</name>
<proteinExistence type="predicted"/>
<evidence type="ECO:0000313" key="2">
    <source>
        <dbReference type="EMBL" id="RSL79095.1"/>
    </source>
</evidence>
<organism evidence="2 3">
    <name type="scientific">Fusarium floridanum</name>
    <dbReference type="NCBI Taxonomy" id="1325733"/>
    <lineage>
        <taxon>Eukaryota</taxon>
        <taxon>Fungi</taxon>
        <taxon>Dikarya</taxon>
        <taxon>Ascomycota</taxon>
        <taxon>Pezizomycotina</taxon>
        <taxon>Sordariomycetes</taxon>
        <taxon>Hypocreomycetidae</taxon>
        <taxon>Hypocreales</taxon>
        <taxon>Nectriaceae</taxon>
        <taxon>Fusarium</taxon>
        <taxon>Fusarium solani species complex</taxon>
    </lineage>
</organism>
<dbReference type="EMBL" id="NKCL01000185">
    <property type="protein sequence ID" value="RSL79095.1"/>
    <property type="molecule type" value="Genomic_DNA"/>
</dbReference>
<reference evidence="2 3" key="1">
    <citation type="submission" date="2017-06" db="EMBL/GenBank/DDBJ databases">
        <title>Comparative genomic analysis of Ambrosia Fusariam Clade fungi.</title>
        <authorList>
            <person name="Stajich J.E."/>
            <person name="Carrillo J."/>
            <person name="Kijimoto T."/>
            <person name="Eskalen A."/>
            <person name="O'Donnell K."/>
            <person name="Kasson M."/>
        </authorList>
    </citation>
    <scope>NUCLEOTIDE SEQUENCE [LARGE SCALE GENOMIC DNA]</scope>
    <source>
        <strain evidence="2 3">NRRL62606</strain>
    </source>
</reference>
<dbReference type="Gene3D" id="3.40.50.1460">
    <property type="match status" value="1"/>
</dbReference>
<feature type="compositionally biased region" description="Basic and acidic residues" evidence="1">
    <location>
        <begin position="262"/>
        <end position="280"/>
    </location>
</feature>
<evidence type="ECO:0000313" key="3">
    <source>
        <dbReference type="Proteomes" id="UP000287972"/>
    </source>
</evidence>
<accession>A0A428RNG8</accession>
<sequence>MDAATTSQRPALTYKGIHTLLLHWKDGSQSMYKELTRLRDVLGDTYCYDVTEWQIPRKDSHCELNAYLLEWRKAHGAKGNLLIVYYAGHGIMGKGRESVWLCDSVDSERVNWTALQVVLTSGTESDVLIIADCCHSGSPGYPSEIRAYGVVELLAACGFESAAPVDGEHCFTHNLVEQLKEDHGRNRKTSQFHTDLQFRLSNYRPSGIEQRVSAILCRLVDVQDDYSIRLAHLPRTADPKRRRVTPLLARQHSTLGFGRGAHIGDRDPSQSRIEQPEVDRSTPPLEDQIRNGPGQPTLEPPEIQFSQPPQEYLVRILQKAFSFPSAENRYWQEPVEPWGEKEIMDMEEASRHRIEATTRGLLSVEREPRQAIRGDYQQSPGQLISYIHQTARIFIEEYVEKQRSVMDDDFDPSLLLLESSVIRLKKLDMSRSSASMEEGVFHLECWTLVDQAMNWASRVQFQNTDRMIRVLCELDRVMTVQFELWSGITSQGHWSRVLPLGIWQVQDWKNNFLSLAISYGIFHFVEDQIGQIRNPKKGRPLLDYALLPNFTASVDPRIVRLLVAEGADPNAVFCGETVLNRFRDAFSKLAGPPSLVQAEELASLRDLLEFLEKLDASVED</sequence>
<dbReference type="AlphaFoldDB" id="A0A428RNG8"/>
<feature type="region of interest" description="Disordered" evidence="1">
    <location>
        <begin position="255"/>
        <end position="304"/>
    </location>
</feature>
<keyword evidence="3" id="KW-1185">Reference proteome</keyword>
<dbReference type="Proteomes" id="UP000287972">
    <property type="component" value="Unassembled WGS sequence"/>
</dbReference>
<evidence type="ECO:0000256" key="1">
    <source>
        <dbReference type="SAM" id="MobiDB-lite"/>
    </source>
</evidence>
<gene>
    <name evidence="2" type="ORF">CEP51_007652</name>
</gene>
<protein>
    <submittedName>
        <fullName evidence="2">Uncharacterized protein</fullName>
    </submittedName>
</protein>
<comment type="caution">
    <text evidence="2">The sequence shown here is derived from an EMBL/GenBank/DDBJ whole genome shotgun (WGS) entry which is preliminary data.</text>
</comment>